<keyword evidence="3" id="KW-1185">Reference proteome</keyword>
<evidence type="ECO:0000313" key="3">
    <source>
        <dbReference type="Proteomes" id="UP000469424"/>
    </source>
</evidence>
<dbReference type="InterPro" id="IPR020600">
    <property type="entry name" value="IMP_cyclohydrolase-like"/>
</dbReference>
<sequence length="237" mass="27123">MESKVKNHDLSFLSSNDYWGRGIMIGTSGRRIAVAYFIMGRSENSRNRYFYQEGDKVAIAPYDPAKLEDPTLIIYYPVKTVGNQLIVTNGDQTDTVEEHLNQGGTFESALRTREFEPDEPHFTPRISGIVDMTDGTFKMSILKNIDGIGKECGRYFYEYAPVDGTARFIHTYEGNATPLPTFEGEPWKVEIPEDLDVFTETIWKRLNEDNKISLCTMMIDMDTNEKDVRILNKRMGD</sequence>
<feature type="domain" description="Inosine monophosphate cyclohydrolase-like" evidence="1">
    <location>
        <begin position="18"/>
        <end position="221"/>
    </location>
</feature>
<dbReference type="Pfam" id="PF07826">
    <property type="entry name" value="IMP_cyclohyd"/>
    <property type="match status" value="1"/>
</dbReference>
<organism evidence="2 3">
    <name type="scientific">Mogibacterium kristiansenii</name>
    <dbReference type="NCBI Taxonomy" id="2606708"/>
    <lineage>
        <taxon>Bacteria</taxon>
        <taxon>Bacillati</taxon>
        <taxon>Bacillota</taxon>
        <taxon>Clostridia</taxon>
        <taxon>Peptostreptococcales</taxon>
        <taxon>Anaerovoracaceae</taxon>
        <taxon>Mogibacterium</taxon>
    </lineage>
</organism>
<dbReference type="Proteomes" id="UP000469424">
    <property type="component" value="Unassembled WGS sequence"/>
</dbReference>
<dbReference type="GO" id="GO:0003937">
    <property type="term" value="F:IMP cyclohydrolase activity"/>
    <property type="evidence" value="ECO:0007669"/>
    <property type="project" value="InterPro"/>
</dbReference>
<reference evidence="2 3" key="1">
    <citation type="submission" date="2019-08" db="EMBL/GenBank/DDBJ databases">
        <title>In-depth cultivation of the pig gut microbiome towards novel bacterial diversity and tailored functional studies.</title>
        <authorList>
            <person name="Wylensek D."/>
            <person name="Hitch T.C.A."/>
            <person name="Clavel T."/>
        </authorList>
    </citation>
    <scope>NUCLEOTIDE SEQUENCE [LARGE SCALE GENOMIC DNA]</scope>
    <source>
        <strain evidence="2 3">WCA-MUC-591-APC-4B</strain>
    </source>
</reference>
<keyword evidence="2" id="KW-0378">Hydrolase</keyword>
<dbReference type="InterPro" id="IPR036795">
    <property type="entry name" value="IMP_cyclohydrolase-like_sf"/>
</dbReference>
<dbReference type="SUPFAM" id="SSF75569">
    <property type="entry name" value="Archaeal IMP cyclohydrolase PurO"/>
    <property type="match status" value="1"/>
</dbReference>
<protein>
    <submittedName>
        <fullName evidence="2">Inosine monophosphate cyclohydrolase</fullName>
    </submittedName>
</protein>
<dbReference type="GO" id="GO:0006188">
    <property type="term" value="P:IMP biosynthetic process"/>
    <property type="evidence" value="ECO:0007669"/>
    <property type="project" value="InterPro"/>
</dbReference>
<dbReference type="EMBL" id="VUNA01000002">
    <property type="protein sequence ID" value="MST70049.1"/>
    <property type="molecule type" value="Genomic_DNA"/>
</dbReference>
<proteinExistence type="predicted"/>
<dbReference type="RefSeq" id="WP_154553609.1">
    <property type="nucleotide sequence ID" value="NZ_VUNA01000002.1"/>
</dbReference>
<dbReference type="Gene3D" id="3.60.20.20">
    <property type="entry name" value="Inosine monophosphate cyclohydrolase-like"/>
    <property type="match status" value="1"/>
</dbReference>
<dbReference type="AlphaFoldDB" id="A0A6N7XJD4"/>
<evidence type="ECO:0000313" key="2">
    <source>
        <dbReference type="EMBL" id="MST70049.1"/>
    </source>
</evidence>
<evidence type="ECO:0000259" key="1">
    <source>
        <dbReference type="Pfam" id="PF07826"/>
    </source>
</evidence>
<accession>A0A6N7XJD4</accession>
<gene>
    <name evidence="2" type="ORF">FYJ65_01630</name>
</gene>
<name>A0A6N7XJD4_9FIRM</name>
<comment type="caution">
    <text evidence="2">The sequence shown here is derived from an EMBL/GenBank/DDBJ whole genome shotgun (WGS) entry which is preliminary data.</text>
</comment>